<dbReference type="EMBL" id="NIRQ01000001">
    <property type="protein sequence ID" value="PHI13620.1"/>
    <property type="molecule type" value="Genomic_DNA"/>
</dbReference>
<organism evidence="1 2">
    <name type="scientific">Fusobacterium nucleatum subsp. polymorphum</name>
    <name type="common">Fusobacterium polymorphum</name>
    <dbReference type="NCBI Taxonomy" id="76857"/>
    <lineage>
        <taxon>Bacteria</taxon>
        <taxon>Fusobacteriati</taxon>
        <taxon>Fusobacteriota</taxon>
        <taxon>Fusobacteriia</taxon>
        <taxon>Fusobacteriales</taxon>
        <taxon>Fusobacteriaceae</taxon>
        <taxon>Fusobacterium</taxon>
    </lineage>
</organism>
<accession>A0A2C6ANY2</accession>
<evidence type="ECO:0000313" key="1">
    <source>
        <dbReference type="EMBL" id="PHI13620.1"/>
    </source>
</evidence>
<dbReference type="AlphaFoldDB" id="A0A2C6ANY2"/>
<dbReference type="Proteomes" id="UP000221852">
    <property type="component" value="Unassembled WGS sequence"/>
</dbReference>
<name>A0A2C6ANY2_FUSNP</name>
<protein>
    <submittedName>
        <fullName evidence="1">Uncharacterized protein</fullName>
    </submittedName>
</protein>
<comment type="caution">
    <text evidence="1">The sequence shown here is derived from an EMBL/GenBank/DDBJ whole genome shotgun (WGS) entry which is preliminary data.</text>
</comment>
<dbReference type="RefSeq" id="WP_098994710.1">
    <property type="nucleotide sequence ID" value="NZ_CP084159.1"/>
</dbReference>
<evidence type="ECO:0000313" key="2">
    <source>
        <dbReference type="Proteomes" id="UP000221852"/>
    </source>
</evidence>
<proteinExistence type="predicted"/>
<gene>
    <name evidence="1" type="ORF">CBG59_07970</name>
</gene>
<sequence>MDIKEYNSKNEGKQVLVLRKDDIKTLNHFTSIAKSGELKGLIVAGKYAGFTDTYRLATVKDSHEELPGLDTIHIYDILDDLKKATSIAVLKDGKIAVQIEMEVTEYEPMKDIKVPNISKVVEDLEYESYSEAYPAINFTENIVWKILKTVSGTEYFTRFFNFENGKVIVEAYPNDESKLVLELLELDNTKASLKTALDFKYVDLWFKWIKDSKFNVAIGKNNRSAIKFSKDNMDYIIMPQVLRS</sequence>
<reference evidence="1 2" key="1">
    <citation type="submission" date="2017-06" db="EMBL/GenBank/DDBJ databases">
        <title>Draft genome sequence of Fusobacterium nucleatum subsp. polymorphum KCOM 1330 (=ChDC F330).</title>
        <authorList>
            <person name="Kook J.-K."/>
            <person name="Park S.-N."/>
            <person name="Lim Y.K."/>
            <person name="Roh H."/>
        </authorList>
    </citation>
    <scope>NUCLEOTIDE SEQUENCE [LARGE SCALE GENOMIC DNA]</scope>
    <source>
        <strain evidence="2">KCOM 1330 (ChDC F330)</strain>
    </source>
</reference>